<dbReference type="VEuPathDB" id="FungiDB:AMAG_14971"/>
<proteinExistence type="predicted"/>
<dbReference type="Proteomes" id="UP000054350">
    <property type="component" value="Unassembled WGS sequence"/>
</dbReference>
<reference evidence="3" key="2">
    <citation type="submission" date="2009-11" db="EMBL/GenBank/DDBJ databases">
        <title>The Genome Sequence of Allomyces macrogynus strain ATCC 38327.</title>
        <authorList>
            <consortium name="The Broad Institute Genome Sequencing Platform"/>
            <person name="Russ C."/>
            <person name="Cuomo C."/>
            <person name="Shea T."/>
            <person name="Young S.K."/>
            <person name="Zeng Q."/>
            <person name="Koehrsen M."/>
            <person name="Haas B."/>
            <person name="Borodovsky M."/>
            <person name="Guigo R."/>
            <person name="Alvarado L."/>
            <person name="Berlin A."/>
            <person name="Borenstein D."/>
            <person name="Chen Z."/>
            <person name="Engels R."/>
            <person name="Freedman E."/>
            <person name="Gellesch M."/>
            <person name="Goldberg J."/>
            <person name="Griggs A."/>
            <person name="Gujja S."/>
            <person name="Heiman D."/>
            <person name="Hepburn T."/>
            <person name="Howarth C."/>
            <person name="Jen D."/>
            <person name="Larson L."/>
            <person name="Lewis B."/>
            <person name="Mehta T."/>
            <person name="Park D."/>
            <person name="Pearson M."/>
            <person name="Roberts A."/>
            <person name="Saif S."/>
            <person name="Shenoy N."/>
            <person name="Sisk P."/>
            <person name="Stolte C."/>
            <person name="Sykes S."/>
            <person name="Walk T."/>
            <person name="White J."/>
            <person name="Yandava C."/>
            <person name="Burger G."/>
            <person name="Gray M.W."/>
            <person name="Holland P.W.H."/>
            <person name="King N."/>
            <person name="Lang F.B.F."/>
            <person name="Roger A.J."/>
            <person name="Ruiz-Trillo I."/>
            <person name="Lander E."/>
            <person name="Nusbaum C."/>
        </authorList>
    </citation>
    <scope>NUCLEOTIDE SEQUENCE [LARGE SCALE GENOMIC DNA]</scope>
    <source>
        <strain evidence="3">ATCC 38327</strain>
    </source>
</reference>
<name>A0A0L0T8G9_ALLM3</name>
<reference evidence="2 3" key="1">
    <citation type="submission" date="2009-11" db="EMBL/GenBank/DDBJ databases">
        <title>Annotation of Allomyces macrogynus ATCC 38327.</title>
        <authorList>
            <consortium name="The Broad Institute Genome Sequencing Platform"/>
            <person name="Russ C."/>
            <person name="Cuomo C."/>
            <person name="Burger G."/>
            <person name="Gray M.W."/>
            <person name="Holland P.W.H."/>
            <person name="King N."/>
            <person name="Lang F.B.F."/>
            <person name="Roger A.J."/>
            <person name="Ruiz-Trillo I."/>
            <person name="Young S.K."/>
            <person name="Zeng Q."/>
            <person name="Gargeya S."/>
            <person name="Fitzgerald M."/>
            <person name="Haas B."/>
            <person name="Abouelleil A."/>
            <person name="Alvarado L."/>
            <person name="Arachchi H.M."/>
            <person name="Berlin A."/>
            <person name="Chapman S.B."/>
            <person name="Gearin G."/>
            <person name="Goldberg J."/>
            <person name="Griggs A."/>
            <person name="Gujja S."/>
            <person name="Hansen M."/>
            <person name="Heiman D."/>
            <person name="Howarth C."/>
            <person name="Larimer J."/>
            <person name="Lui A."/>
            <person name="MacDonald P.J.P."/>
            <person name="McCowen C."/>
            <person name="Montmayeur A."/>
            <person name="Murphy C."/>
            <person name="Neiman D."/>
            <person name="Pearson M."/>
            <person name="Priest M."/>
            <person name="Roberts A."/>
            <person name="Saif S."/>
            <person name="Shea T."/>
            <person name="Sisk P."/>
            <person name="Stolte C."/>
            <person name="Sykes S."/>
            <person name="Wortman J."/>
            <person name="Nusbaum C."/>
            <person name="Birren B."/>
        </authorList>
    </citation>
    <scope>NUCLEOTIDE SEQUENCE [LARGE SCALE GENOMIC DNA]</scope>
    <source>
        <strain evidence="2 3">ATCC 38327</strain>
    </source>
</reference>
<feature type="region of interest" description="Disordered" evidence="1">
    <location>
        <begin position="27"/>
        <end position="82"/>
    </location>
</feature>
<gene>
    <name evidence="2" type="ORF">AMAG_14971</name>
</gene>
<dbReference type="AlphaFoldDB" id="A0A0L0T8G9"/>
<accession>A0A0L0T8G9</accession>
<evidence type="ECO:0000313" key="2">
    <source>
        <dbReference type="EMBL" id="KNE70869.1"/>
    </source>
</evidence>
<sequence length="176" mass="19089">MSYPTIEDEFVEFVLAPLDNQEIVVDHESSKIHNSDDWRGTDDIDDSCAESESDSDSSDSDDSDPDDDCGLNDDCSKGGESAKTLTHQYGAVRESLQVQRAAPPGVQEFDLRPPAVPSKRNAATIQLDAHVDPKRAQVADKPLDVKAAVVSTFLMSSDIFLRTIEAIKKLAAPGVL</sequence>
<feature type="compositionally biased region" description="Basic and acidic residues" evidence="1">
    <location>
        <begin position="27"/>
        <end position="42"/>
    </location>
</feature>
<protein>
    <submittedName>
        <fullName evidence="2">Uncharacterized protein</fullName>
    </submittedName>
</protein>
<feature type="compositionally biased region" description="Acidic residues" evidence="1">
    <location>
        <begin position="43"/>
        <end position="71"/>
    </location>
</feature>
<keyword evidence="3" id="KW-1185">Reference proteome</keyword>
<evidence type="ECO:0000313" key="3">
    <source>
        <dbReference type="Proteomes" id="UP000054350"/>
    </source>
</evidence>
<organism evidence="2 3">
    <name type="scientific">Allomyces macrogynus (strain ATCC 38327)</name>
    <name type="common">Allomyces javanicus var. macrogynus</name>
    <dbReference type="NCBI Taxonomy" id="578462"/>
    <lineage>
        <taxon>Eukaryota</taxon>
        <taxon>Fungi</taxon>
        <taxon>Fungi incertae sedis</taxon>
        <taxon>Blastocladiomycota</taxon>
        <taxon>Blastocladiomycetes</taxon>
        <taxon>Blastocladiales</taxon>
        <taxon>Blastocladiaceae</taxon>
        <taxon>Allomyces</taxon>
    </lineage>
</organism>
<evidence type="ECO:0000256" key="1">
    <source>
        <dbReference type="SAM" id="MobiDB-lite"/>
    </source>
</evidence>
<dbReference type="EMBL" id="GG745368">
    <property type="protein sequence ID" value="KNE70869.1"/>
    <property type="molecule type" value="Genomic_DNA"/>
</dbReference>